<sequence>MPNLDTSETSVSPVTDTRSQSRSAGDDALSEAMLRILKRVVGPNSRSVAPNVAEYWLEATERIMDDLDCTHEQKLKGTVFLLRDEAYQWREFLNLTQGDRFVAEYEAEFLRLSHYTRDMMASRYERCVRFEDDLRDNLRVLIAPQREREFTVLVKKVKMAEDVKRVERWNKDCERGECWRRIGACLRCETLEHRIRECPLRADQGCSVRGVRDYFSGESDGASVWGVRPNSGYGLVGGGPGHLDCVTKKVVLRTEDDKEVVVIGERRDYLSNVISTLVAEKLVRKGYKAYLAYVSVSNSRDSSVENIKTGKDFWNVFLEELPGLPPNWEVEFGIELLLGAAPVSIAPYRMAPKELTQLKAQLQELLDRIFIHPSVSPWGALVLFVKKTDGTMRMCIDYRKLNKLTVKNKYQFV</sequence>
<accession>A0A5B6WS60</accession>
<dbReference type="InterPro" id="IPR032567">
    <property type="entry name" value="RTL1-rel"/>
</dbReference>
<dbReference type="InterPro" id="IPR043502">
    <property type="entry name" value="DNA/RNA_pol_sf"/>
</dbReference>
<comment type="caution">
    <text evidence="2">The sequence shown here is derived from an EMBL/GenBank/DDBJ whole genome shotgun (WGS) entry which is preliminary data.</text>
</comment>
<keyword evidence="2" id="KW-0645">Protease</keyword>
<protein>
    <submittedName>
        <fullName evidence="2">ATP-dependent zinc metalloprotease FtsH</fullName>
    </submittedName>
</protein>
<gene>
    <name evidence="2" type="ORF">EPI10_006065</name>
</gene>
<dbReference type="GO" id="GO:0006508">
    <property type="term" value="P:proteolysis"/>
    <property type="evidence" value="ECO:0007669"/>
    <property type="project" value="UniProtKB-KW"/>
</dbReference>
<dbReference type="Proteomes" id="UP000325315">
    <property type="component" value="Unassembled WGS sequence"/>
</dbReference>
<dbReference type="EMBL" id="SMMG02000002">
    <property type="protein sequence ID" value="KAA3483944.1"/>
    <property type="molecule type" value="Genomic_DNA"/>
</dbReference>
<dbReference type="SUPFAM" id="SSF56672">
    <property type="entry name" value="DNA/RNA polymerases"/>
    <property type="match status" value="1"/>
</dbReference>
<dbReference type="OrthoDB" id="1000793at2759"/>
<dbReference type="GO" id="GO:0008237">
    <property type="term" value="F:metallopeptidase activity"/>
    <property type="evidence" value="ECO:0007669"/>
    <property type="project" value="UniProtKB-KW"/>
</dbReference>
<feature type="region of interest" description="Disordered" evidence="1">
    <location>
        <begin position="1"/>
        <end position="26"/>
    </location>
</feature>
<evidence type="ECO:0000313" key="2">
    <source>
        <dbReference type="EMBL" id="KAA3483944.1"/>
    </source>
</evidence>
<dbReference type="Gene3D" id="3.10.10.10">
    <property type="entry name" value="HIV Type 1 Reverse Transcriptase, subunit A, domain 1"/>
    <property type="match status" value="1"/>
</dbReference>
<evidence type="ECO:0000256" key="1">
    <source>
        <dbReference type="SAM" id="MobiDB-lite"/>
    </source>
</evidence>
<proteinExistence type="predicted"/>
<evidence type="ECO:0000313" key="3">
    <source>
        <dbReference type="Proteomes" id="UP000325315"/>
    </source>
</evidence>
<keyword evidence="3" id="KW-1185">Reference proteome</keyword>
<feature type="compositionally biased region" description="Polar residues" evidence="1">
    <location>
        <begin position="1"/>
        <end position="23"/>
    </location>
</feature>
<name>A0A5B6WS60_9ROSI</name>
<organism evidence="2 3">
    <name type="scientific">Gossypium australe</name>
    <dbReference type="NCBI Taxonomy" id="47621"/>
    <lineage>
        <taxon>Eukaryota</taxon>
        <taxon>Viridiplantae</taxon>
        <taxon>Streptophyta</taxon>
        <taxon>Embryophyta</taxon>
        <taxon>Tracheophyta</taxon>
        <taxon>Spermatophyta</taxon>
        <taxon>Magnoliopsida</taxon>
        <taxon>eudicotyledons</taxon>
        <taxon>Gunneridae</taxon>
        <taxon>Pentapetalae</taxon>
        <taxon>rosids</taxon>
        <taxon>malvids</taxon>
        <taxon>Malvales</taxon>
        <taxon>Malvaceae</taxon>
        <taxon>Malvoideae</taxon>
        <taxon>Gossypium</taxon>
    </lineage>
</organism>
<keyword evidence="2" id="KW-0482">Metalloprotease</keyword>
<dbReference type="PANTHER" id="PTHR15503">
    <property type="entry name" value="LDOC1 RELATED"/>
    <property type="match status" value="1"/>
</dbReference>
<keyword evidence="2" id="KW-0378">Hydrolase</keyword>
<reference evidence="2" key="1">
    <citation type="submission" date="2019-08" db="EMBL/GenBank/DDBJ databases">
        <authorList>
            <person name="Liu F."/>
        </authorList>
    </citation>
    <scope>NUCLEOTIDE SEQUENCE [LARGE SCALE GENOMIC DNA]</scope>
    <source>
        <strain evidence="2">PA1801</strain>
        <tissue evidence="2">Leaf</tissue>
    </source>
</reference>
<dbReference type="PANTHER" id="PTHR15503:SF45">
    <property type="entry name" value="RNA-DIRECTED DNA POLYMERASE HOMOLOG"/>
    <property type="match status" value="1"/>
</dbReference>
<dbReference type="AlphaFoldDB" id="A0A5B6WS60"/>